<sequence>MVACKQVLVEITPIRTVLAARSISFQATTVAVPFVGSDNHLHMVVTCDASSLPNKYTFMQFQDGLAGPIDTAIPKAVADLVCNNGSWFFTMSGVTTAITEVACILGDM</sequence>
<organism evidence="1 2">
    <name type="scientific">Panagrolaimus sp. JU765</name>
    <dbReference type="NCBI Taxonomy" id="591449"/>
    <lineage>
        <taxon>Eukaryota</taxon>
        <taxon>Metazoa</taxon>
        <taxon>Ecdysozoa</taxon>
        <taxon>Nematoda</taxon>
        <taxon>Chromadorea</taxon>
        <taxon>Rhabditida</taxon>
        <taxon>Tylenchina</taxon>
        <taxon>Panagrolaimomorpha</taxon>
        <taxon>Panagrolaimoidea</taxon>
        <taxon>Panagrolaimidae</taxon>
        <taxon>Panagrolaimus</taxon>
    </lineage>
</organism>
<dbReference type="WBParaSite" id="JU765_v2.g3602.t1">
    <property type="protein sequence ID" value="JU765_v2.g3602.t1"/>
    <property type="gene ID" value="JU765_v2.g3602"/>
</dbReference>
<accession>A0AC34R5K7</accession>
<proteinExistence type="predicted"/>
<evidence type="ECO:0000313" key="2">
    <source>
        <dbReference type="WBParaSite" id="JU765_v2.g3602.t1"/>
    </source>
</evidence>
<evidence type="ECO:0000313" key="1">
    <source>
        <dbReference type="Proteomes" id="UP000887576"/>
    </source>
</evidence>
<dbReference type="Proteomes" id="UP000887576">
    <property type="component" value="Unplaced"/>
</dbReference>
<protein>
    <submittedName>
        <fullName evidence="2">Uncharacterized protein</fullName>
    </submittedName>
</protein>
<name>A0AC34R5K7_9BILA</name>
<reference evidence="2" key="1">
    <citation type="submission" date="2022-11" db="UniProtKB">
        <authorList>
            <consortium name="WormBaseParasite"/>
        </authorList>
    </citation>
    <scope>IDENTIFICATION</scope>
</reference>